<dbReference type="Gene3D" id="3.30.70.240">
    <property type="match status" value="1"/>
</dbReference>
<evidence type="ECO:0000256" key="6">
    <source>
        <dbReference type="ARBA" id="ARBA00023134"/>
    </source>
</evidence>
<proteinExistence type="inferred from homology"/>
<dbReference type="InterPro" id="IPR000795">
    <property type="entry name" value="T_Tr_GTP-bd_dom"/>
</dbReference>
<keyword evidence="2 8" id="KW-1003">Cell membrane</keyword>
<comment type="caution">
    <text evidence="10">The sequence shown here is derived from an EMBL/GenBank/DDBJ whole genome shotgun (WGS) entry which is preliminary data.</text>
</comment>
<evidence type="ECO:0000256" key="7">
    <source>
        <dbReference type="ARBA" id="ARBA00023136"/>
    </source>
</evidence>
<gene>
    <name evidence="8" type="primary">lepA</name>
    <name evidence="10" type="ORF">A3A03_03150</name>
</gene>
<evidence type="ECO:0000256" key="3">
    <source>
        <dbReference type="ARBA" id="ARBA00022741"/>
    </source>
</evidence>
<dbReference type="InterPro" id="IPR035654">
    <property type="entry name" value="LepA_IV"/>
</dbReference>
<dbReference type="PANTHER" id="PTHR43512">
    <property type="entry name" value="TRANSLATION FACTOR GUF1-RELATED"/>
    <property type="match status" value="1"/>
</dbReference>
<dbReference type="FunFam" id="2.40.30.10:FF:000015">
    <property type="entry name" value="Translation factor GUF1, mitochondrial"/>
    <property type="match status" value="1"/>
</dbReference>
<evidence type="ECO:0000259" key="9">
    <source>
        <dbReference type="PROSITE" id="PS51722"/>
    </source>
</evidence>
<comment type="catalytic activity">
    <reaction evidence="8">
        <text>GTP + H2O = GDP + phosphate + H(+)</text>
        <dbReference type="Rhea" id="RHEA:19669"/>
        <dbReference type="ChEBI" id="CHEBI:15377"/>
        <dbReference type="ChEBI" id="CHEBI:15378"/>
        <dbReference type="ChEBI" id="CHEBI:37565"/>
        <dbReference type="ChEBI" id="CHEBI:43474"/>
        <dbReference type="ChEBI" id="CHEBI:58189"/>
        <dbReference type="EC" id="3.6.5.n1"/>
    </reaction>
</comment>
<dbReference type="EC" id="3.6.5.n1" evidence="8"/>
<evidence type="ECO:0000256" key="4">
    <source>
        <dbReference type="ARBA" id="ARBA00022801"/>
    </source>
</evidence>
<dbReference type="SUPFAM" id="SSF54980">
    <property type="entry name" value="EF-G C-terminal domain-like"/>
    <property type="match status" value="2"/>
</dbReference>
<dbReference type="Gene3D" id="3.30.70.870">
    <property type="entry name" value="Elongation Factor G (Translational Gtpase), domain 3"/>
    <property type="match status" value="1"/>
</dbReference>
<dbReference type="GO" id="GO:0045727">
    <property type="term" value="P:positive regulation of translation"/>
    <property type="evidence" value="ECO:0007669"/>
    <property type="project" value="UniProtKB-UniRule"/>
</dbReference>
<organism evidence="10 11">
    <name type="scientific">Candidatus Nomurabacteria bacterium RIFCSPLOWO2_01_FULL_40_18</name>
    <dbReference type="NCBI Taxonomy" id="1801773"/>
    <lineage>
        <taxon>Bacteria</taxon>
        <taxon>Candidatus Nomuraibacteriota</taxon>
    </lineage>
</organism>
<evidence type="ECO:0000313" key="10">
    <source>
        <dbReference type="EMBL" id="OGI94243.1"/>
    </source>
</evidence>
<protein>
    <recommendedName>
        <fullName evidence="8">Elongation factor 4</fullName>
        <shortName evidence="8">EF-4</shortName>
        <ecNumber evidence="8">3.6.5.n1</ecNumber>
    </recommendedName>
    <alternativeName>
        <fullName evidence="8">Ribosomal back-translocase LepA</fullName>
    </alternativeName>
</protein>
<dbReference type="GO" id="GO:0005886">
    <property type="term" value="C:plasma membrane"/>
    <property type="evidence" value="ECO:0007669"/>
    <property type="project" value="UniProtKB-SubCell"/>
</dbReference>
<dbReference type="Gene3D" id="3.40.50.300">
    <property type="entry name" value="P-loop containing nucleotide triphosphate hydrolases"/>
    <property type="match status" value="1"/>
</dbReference>
<evidence type="ECO:0000256" key="1">
    <source>
        <dbReference type="ARBA" id="ARBA00005454"/>
    </source>
</evidence>
<dbReference type="InterPro" id="IPR035647">
    <property type="entry name" value="EFG_III/V"/>
</dbReference>
<comment type="subcellular location">
    <subcellularLocation>
        <location evidence="8">Cell membrane</location>
        <topology evidence="8">Peripheral membrane protein</topology>
        <orientation evidence="8">Cytoplasmic side</orientation>
    </subcellularLocation>
</comment>
<sequence length="639" mass="71270">MKLKNIRNFSIIAHIDHGKSTLADRMLEITHTVPERLMRDQVLDSMELERERGITIKMQPVRMEYTTYLTPNLSPERRGGSFSHQEKAGDEVYILNLIDTPGHVDFSYEVSRALKAVEGSILLVDSTQGVQAQTLTTLAMARLPRPSNGRGEEAPVSVIIPVISKIDSPLARVSEVKEEIVKLLNCDPNEILQVSGRTGEGVENLLQEVIKRVPSPTSIFEGDKENTLRSLVFDFKYSNHRGVIVFVRILDGSVRKGDSLIFAVSGEKFTALEVGTFSPEETARESLSSGEIGYIVTGIKKPGIASVGDTITKSANPMPALPGYMTPLPVVWASVFPEDADDFTLLKMALGKLKLSDSSFSFEEESSGSLGRGFRCGFLGMLHLEIITERLKREFNLNLVITTPSVIYEVEYKGPAGGGVNKREKVYSPYFFPDDGNIQTVFEPWVNAKIITPAEYLGNIMQILFDHEAEVGVTENFGDNRSSLSVQMPLRELMRNFFDELKSASSGYGSISYEIEGVREAEVTRLDILVADEIVPAFSKVISKKRVQEEAEQSVIKLESLLPRQMFTLKIQGKALGRIISSRTLSGMKKDVTAHMYGGDITRKMKLREKQKKGKKKMKERSRVNIPQDVFLKMMRNGE</sequence>
<comment type="function">
    <text evidence="8">Required for accurate and efficient protein synthesis under certain stress conditions. May act as a fidelity factor of the translation reaction, by catalyzing a one-codon backward translocation of tRNAs on improperly translocated ribosomes. Back-translocation proceeds from a post-translocation (POST) complex to a pre-translocation (PRE) complex, thus giving elongation factor G a second chance to translocate the tRNAs correctly. Binds to ribosomes in a GTP-dependent manner.</text>
</comment>
<dbReference type="NCBIfam" id="TIGR01393">
    <property type="entry name" value="lepA"/>
    <property type="match status" value="1"/>
</dbReference>
<dbReference type="GO" id="GO:0043022">
    <property type="term" value="F:ribosome binding"/>
    <property type="evidence" value="ECO:0007669"/>
    <property type="project" value="UniProtKB-UniRule"/>
</dbReference>
<dbReference type="Gene3D" id="3.30.70.2570">
    <property type="entry name" value="Elongation factor 4, C-terminal domain"/>
    <property type="match status" value="1"/>
</dbReference>
<dbReference type="InterPro" id="IPR027417">
    <property type="entry name" value="P-loop_NTPase"/>
</dbReference>
<evidence type="ECO:0000256" key="5">
    <source>
        <dbReference type="ARBA" id="ARBA00022917"/>
    </source>
</evidence>
<dbReference type="InterPro" id="IPR009000">
    <property type="entry name" value="Transl_B-barrel_sf"/>
</dbReference>
<dbReference type="InterPro" id="IPR013842">
    <property type="entry name" value="LepA_CTD"/>
</dbReference>
<feature type="domain" description="Tr-type G" evidence="9">
    <location>
        <begin position="4"/>
        <end position="217"/>
    </location>
</feature>
<dbReference type="PANTHER" id="PTHR43512:SF4">
    <property type="entry name" value="TRANSLATION FACTOR GUF1 HOMOLOG, CHLOROPLASTIC"/>
    <property type="match status" value="1"/>
</dbReference>
<evidence type="ECO:0000313" key="11">
    <source>
        <dbReference type="Proteomes" id="UP000176629"/>
    </source>
</evidence>
<keyword evidence="3 8" id="KW-0547">Nucleotide-binding</keyword>
<dbReference type="Pfam" id="PF14492">
    <property type="entry name" value="EFG_III"/>
    <property type="match status" value="1"/>
</dbReference>
<dbReference type="SUPFAM" id="SSF50447">
    <property type="entry name" value="Translation proteins"/>
    <property type="match status" value="1"/>
</dbReference>
<accession>A0A1F6XJD0</accession>
<dbReference type="PRINTS" id="PR00315">
    <property type="entry name" value="ELONGATNFCT"/>
</dbReference>
<dbReference type="Proteomes" id="UP000176629">
    <property type="component" value="Unassembled WGS sequence"/>
</dbReference>
<dbReference type="Pfam" id="PF00009">
    <property type="entry name" value="GTP_EFTU"/>
    <property type="match status" value="1"/>
</dbReference>
<dbReference type="PROSITE" id="PS51722">
    <property type="entry name" value="G_TR_2"/>
    <property type="match status" value="1"/>
</dbReference>
<keyword evidence="4 8" id="KW-0378">Hydrolase</keyword>
<evidence type="ECO:0000256" key="8">
    <source>
        <dbReference type="HAMAP-Rule" id="MF_00071"/>
    </source>
</evidence>
<keyword evidence="6 8" id="KW-0342">GTP-binding</keyword>
<feature type="binding site" evidence="8">
    <location>
        <begin position="164"/>
        <end position="167"/>
    </location>
    <ligand>
        <name>GTP</name>
        <dbReference type="ChEBI" id="CHEBI:37565"/>
    </ligand>
</feature>
<dbReference type="Pfam" id="PF00679">
    <property type="entry name" value="EFG_C"/>
    <property type="match status" value="1"/>
</dbReference>
<dbReference type="AlphaFoldDB" id="A0A1F6XJD0"/>
<keyword evidence="10" id="KW-0251">Elongation factor</keyword>
<evidence type="ECO:0000256" key="2">
    <source>
        <dbReference type="ARBA" id="ARBA00022475"/>
    </source>
</evidence>
<comment type="similarity">
    <text evidence="1 8">Belongs to the TRAFAC class translation factor GTPase superfamily. Classic translation factor GTPase family. LepA subfamily.</text>
</comment>
<reference evidence="10 11" key="1">
    <citation type="journal article" date="2016" name="Nat. Commun.">
        <title>Thousands of microbial genomes shed light on interconnected biogeochemical processes in an aquifer system.</title>
        <authorList>
            <person name="Anantharaman K."/>
            <person name="Brown C.T."/>
            <person name="Hug L.A."/>
            <person name="Sharon I."/>
            <person name="Castelle C.J."/>
            <person name="Probst A.J."/>
            <person name="Thomas B.C."/>
            <person name="Singh A."/>
            <person name="Wilkins M.J."/>
            <person name="Karaoz U."/>
            <person name="Brodie E.L."/>
            <person name="Williams K.H."/>
            <person name="Hubbard S.S."/>
            <person name="Banfield J.F."/>
        </authorList>
    </citation>
    <scope>NUCLEOTIDE SEQUENCE [LARGE SCALE GENOMIC DNA]</scope>
</reference>
<dbReference type="SUPFAM" id="SSF52540">
    <property type="entry name" value="P-loop containing nucleoside triphosphate hydrolases"/>
    <property type="match status" value="1"/>
</dbReference>
<name>A0A1F6XJD0_9BACT</name>
<keyword evidence="7 8" id="KW-0472">Membrane</keyword>
<dbReference type="PROSITE" id="PS00301">
    <property type="entry name" value="G_TR_1"/>
    <property type="match status" value="1"/>
</dbReference>
<dbReference type="InterPro" id="IPR041095">
    <property type="entry name" value="EFG_II"/>
</dbReference>
<feature type="binding site" evidence="8">
    <location>
        <begin position="16"/>
        <end position="21"/>
    </location>
    <ligand>
        <name>GTP</name>
        <dbReference type="ChEBI" id="CHEBI:37565"/>
    </ligand>
</feature>
<dbReference type="GO" id="GO:0003746">
    <property type="term" value="F:translation elongation factor activity"/>
    <property type="evidence" value="ECO:0007669"/>
    <property type="project" value="UniProtKB-UniRule"/>
</dbReference>
<dbReference type="GO" id="GO:0003924">
    <property type="term" value="F:GTPase activity"/>
    <property type="evidence" value="ECO:0007669"/>
    <property type="project" value="UniProtKB-UniRule"/>
</dbReference>
<dbReference type="Pfam" id="PF06421">
    <property type="entry name" value="LepA_C"/>
    <property type="match status" value="1"/>
</dbReference>
<dbReference type="HAMAP" id="MF_00071">
    <property type="entry name" value="LepA"/>
    <property type="match status" value="1"/>
</dbReference>
<dbReference type="Pfam" id="PF03144">
    <property type="entry name" value="GTP_EFTU_D2"/>
    <property type="match status" value="1"/>
</dbReference>
<dbReference type="InterPro" id="IPR031157">
    <property type="entry name" value="G_TR_CS"/>
</dbReference>
<dbReference type="CDD" id="cd03709">
    <property type="entry name" value="lepA_C"/>
    <property type="match status" value="1"/>
</dbReference>
<dbReference type="EMBL" id="MFUX01000029">
    <property type="protein sequence ID" value="OGI94243.1"/>
    <property type="molecule type" value="Genomic_DNA"/>
</dbReference>
<dbReference type="STRING" id="1801773.A3A03_03150"/>
<keyword evidence="5 8" id="KW-0648">Protein biosynthesis</keyword>
<dbReference type="InterPro" id="IPR038363">
    <property type="entry name" value="LepA_C_sf"/>
</dbReference>
<dbReference type="InterPro" id="IPR006297">
    <property type="entry name" value="EF-4"/>
</dbReference>
<dbReference type="Gene3D" id="2.40.30.10">
    <property type="entry name" value="Translation factors"/>
    <property type="match status" value="1"/>
</dbReference>
<dbReference type="InterPro" id="IPR004161">
    <property type="entry name" value="EFTu-like_2"/>
</dbReference>
<dbReference type="GO" id="GO:0005525">
    <property type="term" value="F:GTP binding"/>
    <property type="evidence" value="ECO:0007669"/>
    <property type="project" value="UniProtKB-UniRule"/>
</dbReference>
<dbReference type="InterPro" id="IPR000640">
    <property type="entry name" value="EFG_V-like"/>
</dbReference>